<dbReference type="AlphaFoldDB" id="E2B010"/>
<evidence type="ECO:0000313" key="1">
    <source>
        <dbReference type="EMBL" id="EFN60979.1"/>
    </source>
</evidence>
<dbReference type="InterPro" id="IPR036875">
    <property type="entry name" value="Znf_CCHC_sf"/>
</dbReference>
<dbReference type="InterPro" id="IPR035979">
    <property type="entry name" value="RBD_domain_sf"/>
</dbReference>
<dbReference type="GO" id="GO:0003676">
    <property type="term" value="F:nucleic acid binding"/>
    <property type="evidence" value="ECO:0007669"/>
    <property type="project" value="InterPro"/>
</dbReference>
<dbReference type="OMA" id="HIRSKCR"/>
<organism evidence="2">
    <name type="scientific">Camponotus floridanus</name>
    <name type="common">Florida carpenter ant</name>
    <dbReference type="NCBI Taxonomy" id="104421"/>
    <lineage>
        <taxon>Eukaryota</taxon>
        <taxon>Metazoa</taxon>
        <taxon>Ecdysozoa</taxon>
        <taxon>Arthropoda</taxon>
        <taxon>Hexapoda</taxon>
        <taxon>Insecta</taxon>
        <taxon>Pterygota</taxon>
        <taxon>Neoptera</taxon>
        <taxon>Endopterygota</taxon>
        <taxon>Hymenoptera</taxon>
        <taxon>Apocrita</taxon>
        <taxon>Aculeata</taxon>
        <taxon>Formicoidea</taxon>
        <taxon>Formicidae</taxon>
        <taxon>Formicinae</taxon>
        <taxon>Camponotus</taxon>
    </lineage>
</organism>
<name>E2B010_CAMFO</name>
<dbReference type="InParanoid" id="E2B010"/>
<feature type="non-terminal residue" evidence="1">
    <location>
        <position position="165"/>
    </location>
</feature>
<accession>E2B010</accession>
<dbReference type="Proteomes" id="UP000000311">
    <property type="component" value="Unassembled WGS sequence"/>
</dbReference>
<dbReference type="SUPFAM" id="SSF54928">
    <property type="entry name" value="RNA-binding domain, RBD"/>
    <property type="match status" value="1"/>
</dbReference>
<dbReference type="SUPFAM" id="SSF57756">
    <property type="entry name" value="Retrovirus zinc finger-like domains"/>
    <property type="match status" value="1"/>
</dbReference>
<dbReference type="EMBL" id="GL444294">
    <property type="protein sequence ID" value="EFN60979.1"/>
    <property type="molecule type" value="Genomic_DNA"/>
</dbReference>
<feature type="non-terminal residue" evidence="1">
    <location>
        <position position="1"/>
    </location>
</feature>
<protein>
    <recommendedName>
        <fullName evidence="3">CCHC-type domain-containing protein</fullName>
    </recommendedName>
</protein>
<gene>
    <name evidence="1" type="ORF">EAG_05098</name>
</gene>
<dbReference type="Gene3D" id="4.10.60.10">
    <property type="entry name" value="Zinc finger, CCHC-type"/>
    <property type="match status" value="1"/>
</dbReference>
<keyword evidence="2" id="KW-1185">Reference proteome</keyword>
<sequence length="165" mass="18079">IRKGISGSTIIEMSGPDNIKKADLLASEMSKMFTGEALISRPNIKGEIKLTGLDESISTNDVCDAIASAGPCKPSDITVGQIGRNRFGNGIVWVKCPKAAALALAEKNKLQIGWSRVTVELLPNRQIQCHKCWSLGHIRSKCRFNKDYTGRCFRCGEKDHKVDTC</sequence>
<reference evidence="1 2" key="1">
    <citation type="journal article" date="2010" name="Science">
        <title>Genomic comparison of the ants Camponotus floridanus and Harpegnathos saltator.</title>
        <authorList>
            <person name="Bonasio R."/>
            <person name="Zhang G."/>
            <person name="Ye C."/>
            <person name="Mutti N.S."/>
            <person name="Fang X."/>
            <person name="Qin N."/>
            <person name="Donahue G."/>
            <person name="Yang P."/>
            <person name="Li Q."/>
            <person name="Li C."/>
            <person name="Zhang P."/>
            <person name="Huang Z."/>
            <person name="Berger S.L."/>
            <person name="Reinberg D."/>
            <person name="Wang J."/>
            <person name="Liebig J."/>
        </authorList>
    </citation>
    <scope>NUCLEOTIDE SEQUENCE [LARGE SCALE GENOMIC DNA]</scope>
    <source>
        <strain evidence="2">C129</strain>
    </source>
</reference>
<evidence type="ECO:0008006" key="3">
    <source>
        <dbReference type="Google" id="ProtNLM"/>
    </source>
</evidence>
<evidence type="ECO:0000313" key="2">
    <source>
        <dbReference type="Proteomes" id="UP000000311"/>
    </source>
</evidence>
<dbReference type="OrthoDB" id="7554612at2759"/>
<proteinExistence type="predicted"/>
<dbReference type="GO" id="GO:0008270">
    <property type="term" value="F:zinc ion binding"/>
    <property type="evidence" value="ECO:0007669"/>
    <property type="project" value="InterPro"/>
</dbReference>